<keyword evidence="9" id="KW-0460">Magnesium</keyword>
<reference evidence="15 16" key="1">
    <citation type="submission" date="2023-10" db="EMBL/GenBank/DDBJ databases">
        <title>Rubellicoccus peritrichatus gen. nov., sp. nov., isolated from an algae of coral reef tank.</title>
        <authorList>
            <person name="Luo J."/>
        </authorList>
    </citation>
    <scope>NUCLEOTIDE SEQUENCE [LARGE SCALE GENOMIC DNA]</scope>
    <source>
        <strain evidence="15 16">CR14</strain>
    </source>
</reference>
<evidence type="ECO:0000256" key="6">
    <source>
        <dbReference type="ARBA" id="ARBA00022741"/>
    </source>
</evidence>
<accession>A0AAQ3LCB8</accession>
<evidence type="ECO:0000256" key="5">
    <source>
        <dbReference type="ARBA" id="ARBA00022723"/>
    </source>
</evidence>
<organism evidence="15 16">
    <name type="scientific">Rubellicoccus peritrichatus</name>
    <dbReference type="NCBI Taxonomy" id="3080537"/>
    <lineage>
        <taxon>Bacteria</taxon>
        <taxon>Pseudomonadati</taxon>
        <taxon>Verrucomicrobiota</taxon>
        <taxon>Opitutia</taxon>
        <taxon>Puniceicoccales</taxon>
        <taxon>Cerasicoccaceae</taxon>
        <taxon>Rubellicoccus</taxon>
    </lineage>
</organism>
<dbReference type="GO" id="GO:0046872">
    <property type="term" value="F:metal ion binding"/>
    <property type="evidence" value="ECO:0007669"/>
    <property type="project" value="UniProtKB-KW"/>
</dbReference>
<dbReference type="InterPro" id="IPR050191">
    <property type="entry name" value="ATP-dep_DNA_ligase"/>
</dbReference>
<dbReference type="GO" id="GO:0005524">
    <property type="term" value="F:ATP binding"/>
    <property type="evidence" value="ECO:0007669"/>
    <property type="project" value="UniProtKB-KW"/>
</dbReference>
<evidence type="ECO:0000313" key="16">
    <source>
        <dbReference type="Proteomes" id="UP001304300"/>
    </source>
</evidence>
<dbReference type="PANTHER" id="PTHR45674:SF13">
    <property type="entry name" value="DNA LIGASE-RELATED"/>
    <property type="match status" value="1"/>
</dbReference>
<dbReference type="InterPro" id="IPR026333">
    <property type="entry name" value="ATP_dep_DNA_lig_pp_1105_fam"/>
</dbReference>
<keyword evidence="16" id="KW-1185">Reference proteome</keyword>
<dbReference type="InterPro" id="IPR012309">
    <property type="entry name" value="DNA_ligase_ATP-dep_C"/>
</dbReference>
<keyword evidence="6" id="KW-0547">Nucleotide-binding</keyword>
<comment type="catalytic activity">
    <reaction evidence="13">
        <text>ATP + (deoxyribonucleotide)n-3'-hydroxyl + 5'-phospho-(deoxyribonucleotide)m = (deoxyribonucleotide)n+m + AMP + diphosphate.</text>
        <dbReference type="EC" id="6.5.1.1"/>
    </reaction>
</comment>
<dbReference type="Pfam" id="PF04675">
    <property type="entry name" value="DNA_ligase_A_N"/>
    <property type="match status" value="1"/>
</dbReference>
<evidence type="ECO:0000256" key="13">
    <source>
        <dbReference type="ARBA" id="ARBA00034003"/>
    </source>
</evidence>
<dbReference type="Gene3D" id="2.40.50.140">
    <property type="entry name" value="Nucleic acid-binding proteins"/>
    <property type="match status" value="1"/>
</dbReference>
<keyword evidence="2 15" id="KW-0436">Ligase</keyword>
<dbReference type="EMBL" id="CP136920">
    <property type="protein sequence ID" value="WOO43055.1"/>
    <property type="molecule type" value="Genomic_DNA"/>
</dbReference>
<keyword evidence="4" id="KW-0235">DNA replication</keyword>
<feature type="domain" description="ATP-dependent DNA ligase family profile" evidence="14">
    <location>
        <begin position="305"/>
        <end position="435"/>
    </location>
</feature>
<dbReference type="CDD" id="cd07897">
    <property type="entry name" value="Adenylation_DNA_ligase_Bac1"/>
    <property type="match status" value="1"/>
</dbReference>
<keyword evidence="8" id="KW-0067">ATP-binding</keyword>
<name>A0AAQ3LCB8_9BACT</name>
<dbReference type="GO" id="GO:0006310">
    <property type="term" value="P:DNA recombination"/>
    <property type="evidence" value="ECO:0007669"/>
    <property type="project" value="UniProtKB-KW"/>
</dbReference>
<dbReference type="NCBIfam" id="NF006701">
    <property type="entry name" value="PRK09247.1"/>
    <property type="match status" value="1"/>
</dbReference>
<evidence type="ECO:0000256" key="12">
    <source>
        <dbReference type="ARBA" id="ARBA00023306"/>
    </source>
</evidence>
<keyword evidence="10" id="KW-0233">DNA recombination</keyword>
<evidence type="ECO:0000256" key="2">
    <source>
        <dbReference type="ARBA" id="ARBA00022598"/>
    </source>
</evidence>
<dbReference type="GO" id="GO:0003910">
    <property type="term" value="F:DNA ligase (ATP) activity"/>
    <property type="evidence" value="ECO:0007669"/>
    <property type="project" value="UniProtKB-EC"/>
</dbReference>
<evidence type="ECO:0000256" key="8">
    <source>
        <dbReference type="ARBA" id="ARBA00022840"/>
    </source>
</evidence>
<dbReference type="GO" id="GO:0051301">
    <property type="term" value="P:cell division"/>
    <property type="evidence" value="ECO:0007669"/>
    <property type="project" value="UniProtKB-KW"/>
</dbReference>
<dbReference type="Proteomes" id="UP001304300">
    <property type="component" value="Chromosome"/>
</dbReference>
<dbReference type="InterPro" id="IPR012310">
    <property type="entry name" value="DNA_ligase_ATP-dep_cent"/>
</dbReference>
<dbReference type="PANTHER" id="PTHR45674">
    <property type="entry name" value="DNA LIGASE 1/3 FAMILY MEMBER"/>
    <property type="match status" value="1"/>
</dbReference>
<protein>
    <recommendedName>
        <fullName evidence="1">DNA ligase (ATP)</fullName>
        <ecNumber evidence="1">6.5.1.1</ecNumber>
    </recommendedName>
</protein>
<keyword evidence="3" id="KW-0132">Cell division</keyword>
<evidence type="ECO:0000256" key="11">
    <source>
        <dbReference type="ARBA" id="ARBA00023204"/>
    </source>
</evidence>
<dbReference type="InterPro" id="IPR016059">
    <property type="entry name" value="DNA_ligase_ATP-dep_CS"/>
</dbReference>
<dbReference type="NCBIfam" id="TIGR04120">
    <property type="entry name" value="DNA_lig_bact"/>
    <property type="match status" value="1"/>
</dbReference>
<dbReference type="Pfam" id="PF01068">
    <property type="entry name" value="DNA_ligase_A_M"/>
    <property type="match status" value="1"/>
</dbReference>
<dbReference type="GO" id="GO:0006260">
    <property type="term" value="P:DNA replication"/>
    <property type="evidence" value="ECO:0007669"/>
    <property type="project" value="UniProtKB-KW"/>
</dbReference>
<keyword evidence="11" id="KW-0234">DNA repair</keyword>
<dbReference type="Pfam" id="PF04679">
    <property type="entry name" value="DNA_ligase_A_C"/>
    <property type="match status" value="1"/>
</dbReference>
<keyword evidence="5" id="KW-0479">Metal-binding</keyword>
<evidence type="ECO:0000256" key="9">
    <source>
        <dbReference type="ARBA" id="ARBA00022842"/>
    </source>
</evidence>
<dbReference type="GO" id="GO:0006281">
    <property type="term" value="P:DNA repair"/>
    <property type="evidence" value="ECO:0007669"/>
    <property type="project" value="UniProtKB-KW"/>
</dbReference>
<dbReference type="CDD" id="cd07972">
    <property type="entry name" value="OBF_DNA_ligase_Arch_LigB"/>
    <property type="match status" value="1"/>
</dbReference>
<dbReference type="RefSeq" id="WP_317835591.1">
    <property type="nucleotide sequence ID" value="NZ_CP136920.1"/>
</dbReference>
<keyword evidence="12" id="KW-0131">Cell cycle</keyword>
<evidence type="ECO:0000313" key="15">
    <source>
        <dbReference type="EMBL" id="WOO43055.1"/>
    </source>
</evidence>
<sequence length="531" mass="60726">MKRFVQLFTDLDDSNRTNDKIAAMRDYFSTAEASEAAWALFFLCGKRLPAPLQTKTLRIWASQLSGLPEWLVKETYDHVGDLAETVALLLPEPQAGMLDTSLDEFVDEHVVALRDWDEPIQFQMVRKVWAQLDVRSRFVYNKLITGAFRVGVSRRLVVRALSQVAGIDPAVMEHRLIGNWTPSPEAYRRLLEVDSDYCDPAQPYPFYLASPLEDAPDTLGKVEDWRAEWKWDGIRAQLICRKGVVVIWSRGEEIMNERFPEITEAASRLPEGTVLDGEILCWKAGIPLSFASLQKRIGRKNVTKQILNDAPAVFLAYDCLEFLGNDQREVNLRQRVELLEETVEGANSNVLLLGEAIKAKSWNELEATRMLSREKRVEGLMLKRYDSPYKVGRIRGDWWKWKIDPYSVDAVMIYAQAGHGRRAGLFTDYTFAVWDEDKLVPFAKAYSGLTDKEIARLDSWIKKNTLDKKGPVRIVEPELVFELHFEGIAESTRHRSGIAVRFPRIARWREDKQACEADTLMSVKKLLTAPA</sequence>
<dbReference type="Gene3D" id="3.30.470.30">
    <property type="entry name" value="DNA ligase/mRNA capping enzyme"/>
    <property type="match status" value="1"/>
</dbReference>
<evidence type="ECO:0000256" key="7">
    <source>
        <dbReference type="ARBA" id="ARBA00022763"/>
    </source>
</evidence>
<evidence type="ECO:0000259" key="14">
    <source>
        <dbReference type="PROSITE" id="PS50160"/>
    </source>
</evidence>
<dbReference type="KEGG" id="puo:RZN69_08110"/>
<dbReference type="EC" id="6.5.1.1" evidence="1"/>
<dbReference type="InterPro" id="IPR012340">
    <property type="entry name" value="NA-bd_OB-fold"/>
</dbReference>
<keyword evidence="7" id="KW-0227">DNA damage</keyword>
<dbReference type="SUPFAM" id="SSF56091">
    <property type="entry name" value="DNA ligase/mRNA capping enzyme, catalytic domain"/>
    <property type="match status" value="1"/>
</dbReference>
<proteinExistence type="predicted"/>
<evidence type="ECO:0000256" key="10">
    <source>
        <dbReference type="ARBA" id="ARBA00023172"/>
    </source>
</evidence>
<dbReference type="PROSITE" id="PS00697">
    <property type="entry name" value="DNA_LIGASE_A1"/>
    <property type="match status" value="1"/>
</dbReference>
<gene>
    <name evidence="15" type="ORF">RZN69_08110</name>
</gene>
<dbReference type="PROSITE" id="PS50160">
    <property type="entry name" value="DNA_LIGASE_A3"/>
    <property type="match status" value="1"/>
</dbReference>
<dbReference type="AlphaFoldDB" id="A0AAQ3LCB8"/>
<dbReference type="InterPro" id="IPR012308">
    <property type="entry name" value="DNA_ligase_ATP-dep_N"/>
</dbReference>
<dbReference type="InterPro" id="IPR036599">
    <property type="entry name" value="DNA_ligase_N_sf"/>
</dbReference>
<dbReference type="Gene3D" id="1.10.3260.10">
    <property type="entry name" value="DNA ligase, ATP-dependent, N-terminal domain"/>
    <property type="match status" value="1"/>
</dbReference>
<dbReference type="SUPFAM" id="SSF50249">
    <property type="entry name" value="Nucleic acid-binding proteins"/>
    <property type="match status" value="1"/>
</dbReference>
<evidence type="ECO:0000256" key="1">
    <source>
        <dbReference type="ARBA" id="ARBA00012727"/>
    </source>
</evidence>
<evidence type="ECO:0000256" key="3">
    <source>
        <dbReference type="ARBA" id="ARBA00022618"/>
    </source>
</evidence>
<dbReference type="GO" id="GO:0003677">
    <property type="term" value="F:DNA binding"/>
    <property type="evidence" value="ECO:0007669"/>
    <property type="project" value="InterPro"/>
</dbReference>
<evidence type="ECO:0000256" key="4">
    <source>
        <dbReference type="ARBA" id="ARBA00022705"/>
    </source>
</evidence>